<accession>A0ABR7KWE0</accession>
<evidence type="ECO:0000313" key="2">
    <source>
        <dbReference type="Proteomes" id="UP000652755"/>
    </source>
</evidence>
<keyword evidence="2" id="KW-1185">Reference proteome</keyword>
<dbReference type="EMBL" id="JACRYL010000015">
    <property type="protein sequence ID" value="MBC6112013.1"/>
    <property type="molecule type" value="Genomic_DNA"/>
</dbReference>
<gene>
    <name evidence="1" type="ORF">H7U22_16440</name>
</gene>
<comment type="caution">
    <text evidence="1">The sequence shown here is derived from an EMBL/GenBank/DDBJ whole genome shotgun (WGS) entry which is preliminary data.</text>
</comment>
<dbReference type="RefSeq" id="WP_187072442.1">
    <property type="nucleotide sequence ID" value="NZ_JACRYL010000015.1"/>
</dbReference>
<evidence type="ECO:0000313" key="1">
    <source>
        <dbReference type="EMBL" id="MBC6112013.1"/>
    </source>
</evidence>
<reference evidence="1 2" key="1">
    <citation type="submission" date="2020-08" db="EMBL/GenBank/DDBJ databases">
        <authorList>
            <person name="Sun Q."/>
            <person name="Inoue M."/>
        </authorList>
    </citation>
    <scope>NUCLEOTIDE SEQUENCE [LARGE SCALE GENOMIC DNA]</scope>
    <source>
        <strain evidence="1 2">CCM 8938</strain>
    </source>
</reference>
<name>A0ABR7KWE0_9SPHI</name>
<sequence>MILNAPKRIITPSGLETQVCAINSKIITPTIWASYINIKPDGNGILLFFTKDRMYSGATDPMKHLPFISK</sequence>
<organism evidence="1 2">
    <name type="scientific">Pedobacter fastidiosus</name>
    <dbReference type="NCBI Taxonomy" id="2765361"/>
    <lineage>
        <taxon>Bacteria</taxon>
        <taxon>Pseudomonadati</taxon>
        <taxon>Bacteroidota</taxon>
        <taxon>Sphingobacteriia</taxon>
        <taxon>Sphingobacteriales</taxon>
        <taxon>Sphingobacteriaceae</taxon>
        <taxon>Pedobacter</taxon>
    </lineage>
</organism>
<protein>
    <submittedName>
        <fullName evidence="1">Uncharacterized protein</fullName>
    </submittedName>
</protein>
<proteinExistence type="predicted"/>
<dbReference type="Proteomes" id="UP000652755">
    <property type="component" value="Unassembled WGS sequence"/>
</dbReference>